<evidence type="ECO:0000313" key="1">
    <source>
        <dbReference type="EMBL" id="CAB4724828.1"/>
    </source>
</evidence>
<sequence>MTVVDLREPREQSRIDRLPRRVRLRRPVLERLAEHASARLPWPVLTTDPADDDELRGLLDATLRLPAELLDAFAVLSAPGVAVDLDLVLRRRDGREARARAWHRLRDGRVTTVSTAGGDVELGWSDDTRWAAELTRFATVGPAQPQRRPDLRLPHELLLGLGEAVRRDRSDLVHALLARHPLSPEETTAAVRLHTAAQGRLQAVVSSPDTHRVGWVSWLRLPEGWLALTPYVERRGAAPIAMVRVHRVEATHLAGEVARLAMEVGP</sequence>
<proteinExistence type="predicted"/>
<gene>
    <name evidence="1" type="ORF">UFOPK2579_02226</name>
</gene>
<accession>A0A6J6RR05</accession>
<dbReference type="AlphaFoldDB" id="A0A6J6RR05"/>
<organism evidence="1">
    <name type="scientific">freshwater metagenome</name>
    <dbReference type="NCBI Taxonomy" id="449393"/>
    <lineage>
        <taxon>unclassified sequences</taxon>
        <taxon>metagenomes</taxon>
        <taxon>ecological metagenomes</taxon>
    </lineage>
</organism>
<dbReference type="EMBL" id="CAEZXR010000313">
    <property type="protein sequence ID" value="CAB4724828.1"/>
    <property type="molecule type" value="Genomic_DNA"/>
</dbReference>
<name>A0A6J6RR05_9ZZZZ</name>
<reference evidence="1" key="1">
    <citation type="submission" date="2020-05" db="EMBL/GenBank/DDBJ databases">
        <authorList>
            <person name="Chiriac C."/>
            <person name="Salcher M."/>
            <person name="Ghai R."/>
            <person name="Kavagutti S V."/>
        </authorList>
    </citation>
    <scope>NUCLEOTIDE SEQUENCE</scope>
</reference>
<protein>
    <submittedName>
        <fullName evidence="1">Unannotated protein</fullName>
    </submittedName>
</protein>